<dbReference type="Proteomes" id="UP000433876">
    <property type="component" value="Unassembled WGS sequence"/>
</dbReference>
<evidence type="ECO:0000313" key="4">
    <source>
        <dbReference type="Proteomes" id="UP000433876"/>
    </source>
</evidence>
<protein>
    <recommendedName>
        <fullName evidence="5">Methyltransferase</fullName>
    </recommendedName>
</protein>
<dbReference type="SUPFAM" id="SSF53335">
    <property type="entry name" value="S-adenosyl-L-methionine-dependent methyltransferases"/>
    <property type="match status" value="1"/>
</dbReference>
<accession>A0A8S8ZKI3</accession>
<evidence type="ECO:0000256" key="1">
    <source>
        <dbReference type="ARBA" id="ARBA00038158"/>
    </source>
</evidence>
<dbReference type="VEuPathDB" id="FungiDB:SMAC_08783"/>
<dbReference type="AlphaFoldDB" id="A0A8S8ZKI3"/>
<dbReference type="EMBL" id="NMPR01000101">
    <property type="protein sequence ID" value="KAA8630563.1"/>
    <property type="molecule type" value="Genomic_DNA"/>
</dbReference>
<gene>
    <name evidence="3" type="ORF">SMACR_08783</name>
</gene>
<sequence>MSSSSAQSPKSPKAASPTPAAPVAPTTLLSEEAATAAGILPASHWADQPLPEEHPDDDGASTIGSIVSSTVSLSSTIFEYRTHHGRTYHGDIGNAEAWEPNDKRHLDSMDIAHHTLTLSIGGKLFLSPLDKKKVQKVLDVGTGTGLWAIDFADEFPNAEVIGTDVSPIQPSWVPPNVKFELDDCNREWTWADSSFDFIHMRLLIGVVQDWHALFRQAFRTCKPGGYVESFVSSAQFTSDDGSVKPGSALDQWGKVFTQGGEKFGRTFNVIEEDLQRSGMEAAGFVDIEIKDIMCPIGLWHKDKEAAEIGMWWKMTIEMDLEGYLNYICSALLGWTPEETKVFASHVRKEWADPNIHGYVMLRVAWGRKPE</sequence>
<dbReference type="PANTHER" id="PTHR43591:SF10">
    <property type="entry name" value="ABC TRANSMEMBRANE TYPE-1 DOMAIN-CONTAINING PROTEIN-RELATED"/>
    <property type="match status" value="1"/>
</dbReference>
<dbReference type="CDD" id="cd02440">
    <property type="entry name" value="AdoMet_MTases"/>
    <property type="match status" value="1"/>
</dbReference>
<dbReference type="Pfam" id="PF13489">
    <property type="entry name" value="Methyltransf_23"/>
    <property type="match status" value="1"/>
</dbReference>
<evidence type="ECO:0008006" key="5">
    <source>
        <dbReference type="Google" id="ProtNLM"/>
    </source>
</evidence>
<name>A0A8S8ZKI3_SORMA</name>
<dbReference type="PANTHER" id="PTHR43591">
    <property type="entry name" value="METHYLTRANSFERASE"/>
    <property type="match status" value="1"/>
</dbReference>
<evidence type="ECO:0000313" key="3">
    <source>
        <dbReference type="EMBL" id="KAA8630563.1"/>
    </source>
</evidence>
<evidence type="ECO:0000256" key="2">
    <source>
        <dbReference type="SAM" id="MobiDB-lite"/>
    </source>
</evidence>
<comment type="caution">
    <text evidence="3">The sequence shown here is derived from an EMBL/GenBank/DDBJ whole genome shotgun (WGS) entry which is preliminary data.</text>
</comment>
<dbReference type="GO" id="GO:0008168">
    <property type="term" value="F:methyltransferase activity"/>
    <property type="evidence" value="ECO:0007669"/>
    <property type="project" value="TreeGrafter"/>
</dbReference>
<comment type="similarity">
    <text evidence="1">Belongs to the methyltransferase superfamily. LaeA methyltransferase family.</text>
</comment>
<proteinExistence type="inferred from homology"/>
<dbReference type="InterPro" id="IPR029063">
    <property type="entry name" value="SAM-dependent_MTases_sf"/>
</dbReference>
<reference evidence="3 4" key="1">
    <citation type="submission" date="2017-07" db="EMBL/GenBank/DDBJ databases">
        <title>Genome sequence of the Sordaria macrospora wild type strain R19027.</title>
        <authorList>
            <person name="Nowrousian M."/>
            <person name="Teichert I."/>
            <person name="Kueck U."/>
        </authorList>
    </citation>
    <scope>NUCLEOTIDE SEQUENCE [LARGE SCALE GENOMIC DNA]</scope>
    <source>
        <strain evidence="3 4">R19027</strain>
        <tissue evidence="3">Mycelium</tissue>
    </source>
</reference>
<dbReference type="Gene3D" id="3.40.50.150">
    <property type="entry name" value="Vaccinia Virus protein VP39"/>
    <property type="match status" value="1"/>
</dbReference>
<dbReference type="OMA" id="NAAYWGS"/>
<feature type="region of interest" description="Disordered" evidence="2">
    <location>
        <begin position="1"/>
        <end position="33"/>
    </location>
</feature>
<organism evidence="3 4">
    <name type="scientific">Sordaria macrospora</name>
    <dbReference type="NCBI Taxonomy" id="5147"/>
    <lineage>
        <taxon>Eukaryota</taxon>
        <taxon>Fungi</taxon>
        <taxon>Dikarya</taxon>
        <taxon>Ascomycota</taxon>
        <taxon>Pezizomycotina</taxon>
        <taxon>Sordariomycetes</taxon>
        <taxon>Sordariomycetidae</taxon>
        <taxon>Sordariales</taxon>
        <taxon>Sordariaceae</taxon>
        <taxon>Sordaria</taxon>
    </lineage>
</organism>